<evidence type="ECO:0008006" key="3">
    <source>
        <dbReference type="Google" id="ProtNLM"/>
    </source>
</evidence>
<dbReference type="Proteomes" id="UP000024445">
    <property type="component" value="Segment"/>
</dbReference>
<evidence type="ECO:0000313" key="1">
    <source>
        <dbReference type="EMBL" id="AHY25259.1"/>
    </source>
</evidence>
<evidence type="ECO:0000313" key="2">
    <source>
        <dbReference type="Proteomes" id="UP000024445"/>
    </source>
</evidence>
<gene>
    <name evidence="1" type="ORF">PS2_007</name>
</gene>
<keyword evidence="2" id="KW-1185">Reference proteome</keyword>
<dbReference type="GeneID" id="19484897"/>
<protein>
    <recommendedName>
        <fullName evidence="3">DUF4178 domain-containing protein</fullName>
    </recommendedName>
</protein>
<sequence>MKIVKQQYDKRFTEDYRPGQIISLSNSSRFGTDDNGDYEVVHLMRHENPKDQTNCAWVYITGEDIGKYESADYIDAVIDGNYSGKWVNFIPNYRIDQQANCMSLADTQPGKTYKYVGSNYEYFEVIDYGNSMMRIDADSEYYVTMMDVLTGKTEMFNKSQMVMENSWQEVEVEIVLP</sequence>
<dbReference type="RefSeq" id="YP_009030054.1">
    <property type="nucleotide sequence ID" value="NC_024121.1"/>
</dbReference>
<proteinExistence type="predicted"/>
<dbReference type="EMBL" id="KJ025957">
    <property type="protein sequence ID" value="AHY25259.1"/>
    <property type="molecule type" value="Genomic_DNA"/>
</dbReference>
<name>A0A023W4L2_9CAUD</name>
<organism evidence="1 2">
    <name type="scientific">Serratia phage PS2</name>
    <dbReference type="NCBI Taxonomy" id="1481112"/>
    <lineage>
        <taxon>Viruses</taxon>
        <taxon>Duplodnaviria</taxon>
        <taxon>Heunggongvirae</taxon>
        <taxon>Uroviricota</taxon>
        <taxon>Caudoviricetes</taxon>
        <taxon>Muldoonvirus</taxon>
        <taxon>Muldoonvirus PS2</taxon>
    </lineage>
</organism>
<accession>A0A023W4L2</accession>
<reference evidence="1 2" key="1">
    <citation type="submission" date="2014-01" db="EMBL/GenBank/DDBJ databases">
        <authorList>
            <person name="Zhang G."/>
            <person name="Jin J."/>
            <person name="Li Z.J."/>
            <person name="Wang S.W."/>
            <person name="Chen S.J."/>
            <person name="Wang S.M."/>
            <person name="Wang X.T."/>
            <person name="Li Y.H."/>
            <person name="Wang J."/>
            <person name="Yang C.K."/>
            <person name="Wang L."/>
        </authorList>
    </citation>
    <scope>NUCLEOTIDE SEQUENCE [LARGE SCALE GENOMIC DNA]</scope>
</reference>
<dbReference type="KEGG" id="vg:19484897"/>